<dbReference type="GO" id="GO:0003918">
    <property type="term" value="F:DNA topoisomerase type II (double strand cut, ATP-hydrolyzing) activity"/>
    <property type="evidence" value="ECO:0007669"/>
    <property type="project" value="UniProtKB-EC"/>
</dbReference>
<evidence type="ECO:0000313" key="15">
    <source>
        <dbReference type="EMBL" id="QHU22748.1"/>
    </source>
</evidence>
<dbReference type="InterPro" id="IPR013757">
    <property type="entry name" value="Topo_IIA_A_a_sf"/>
</dbReference>
<sequence length="1163" mass="134564">MDKDKSKTIAKYKSHTHREHIYKIPDTYIGSVELCNSLSWKINEDKMVQSELSYIPGLYKIVDEVVVNAWDQFIRLCDTKAKHKVTQISMCVDKESGVVTVKNDGKGIDVLIIPKQGIYAVEMIFGKLLTSTNYTEDEERITGGKNGYGAKLANIFSDWFEVETVDTKEKKRYIQKWSNNMQVRHEPIIKSVSAKEKEFTRVSFLPDFKRFGLSGWTPDMIDIFKRRAYEISACCGDKLSVSFNDLEVPVKRFKNFCELYFDESSQIVYERGGKRWEIAVGLSDDFKQVSFVNGIYTTKGGKHVDYIVNMISKKIVELIKKKEKITVKSSYIREHIFVFVNCIIVNPSFDSQTKDFLTTQVSKFGSSCKFTDKFFDNLVKLGLMERVLETYQFKESKLIKKTDGKKKNRIFGIPKLDDANEAGGRHSEDCTLILTEGDSAKAMAIAGLSVVGRDFYGVFPLRGKVINAREKILSKSGLKQVMDNAELIHMKQILALEQDAKYKDVSKLRYGHIMIMTDQDLDGSHIKGLIINWLATFWPELLQIKGFLCCMQTPIVKMLQKKKEILFYSLRKYEEWKTKNPNYQKLGWRGKYFKGLGTSTTAEAKSYFRNMCKMTYIWDTSSSDSIDMAFNGNRSDDRKKWLGRRDEKLVLEEEELVPYTDFINKELIHFSNYDLYRSVPHLMDGFKPSQRKILYSCFKRKLKSEIRVAQLAGYVSEHSGYHHGEESLNQAIITMAQNYPGSNNIHLLEPNGQFGTRLLGGKDAGSPRYLHTVLSDITQKIFLPEDNFVLDYLDDDGMKVEPKYYAPIIPFILCNGNKGIGTGYSTSIPSYNPKTIVKYMINKLTNKPLPSLIPYFHGFDGVTKVVNGEVFTKGRYEIINYKTILISELPIGTWIDKFKKKLDDIVTELNSPNKDKKTDKKTPKYTEFIGVKNYRSQSTESKAHFEIEVDPNVLHNWLKTAASIQRRKEFSDNIEKKFGLVGKISLTNMHLYSAETDAVKKYSSPEEIFEEFILYRRKIYVQRKDYILNKLQNEMDILSEKVRFIKYVINDTLDIRKHTKSQLQEWLEKKDFKLDDNNGYNYLIGMPMYQITKDMVEQLNKSFTDKKEEHKILFDKSIEDIWLNDLQILDKEVAKHLLKSISIDDTVVKNSKPRKRSTKTTKK</sequence>
<dbReference type="Gene3D" id="3.30.565.10">
    <property type="entry name" value="Histidine kinase-like ATPase, C-terminal domain"/>
    <property type="match status" value="1"/>
</dbReference>
<keyword evidence="9" id="KW-0460">Magnesium</keyword>
<dbReference type="EMBL" id="MN741017">
    <property type="protein sequence ID" value="QHU22748.1"/>
    <property type="molecule type" value="Genomic_DNA"/>
</dbReference>
<evidence type="ECO:0000256" key="10">
    <source>
        <dbReference type="ARBA" id="ARBA00023029"/>
    </source>
</evidence>
<keyword evidence="6" id="KW-0479">Metal-binding</keyword>
<evidence type="ECO:0000259" key="14">
    <source>
        <dbReference type="PROSITE" id="PS52040"/>
    </source>
</evidence>
<keyword evidence="7" id="KW-0547">Nucleotide-binding</keyword>
<keyword evidence="10" id="KW-0799">Topoisomerase</keyword>
<organism evidence="15">
    <name type="scientific">viral metagenome</name>
    <dbReference type="NCBI Taxonomy" id="1070528"/>
    <lineage>
        <taxon>unclassified sequences</taxon>
        <taxon>metagenomes</taxon>
        <taxon>organismal metagenomes</taxon>
    </lineage>
</organism>
<keyword evidence="12" id="KW-0413">Isomerase</keyword>
<evidence type="ECO:0000256" key="4">
    <source>
        <dbReference type="ARBA" id="ARBA00011080"/>
    </source>
</evidence>
<dbReference type="PRINTS" id="PR01158">
    <property type="entry name" value="TOPISMRASEII"/>
</dbReference>
<dbReference type="InterPro" id="IPR018522">
    <property type="entry name" value="TopoIIA_CS"/>
</dbReference>
<evidence type="ECO:0000259" key="13">
    <source>
        <dbReference type="PROSITE" id="PS50880"/>
    </source>
</evidence>
<dbReference type="SUPFAM" id="SSF56719">
    <property type="entry name" value="Type II DNA topoisomerase"/>
    <property type="match status" value="1"/>
</dbReference>
<dbReference type="InterPro" id="IPR050634">
    <property type="entry name" value="DNA_Topoisomerase_II"/>
</dbReference>
<feature type="domain" description="Toprim" evidence="13">
    <location>
        <begin position="430"/>
        <end position="549"/>
    </location>
</feature>
<dbReference type="PRINTS" id="PR00418">
    <property type="entry name" value="TPI2FAMILY"/>
</dbReference>
<dbReference type="PROSITE" id="PS52040">
    <property type="entry name" value="TOPO_IIA"/>
    <property type="match status" value="1"/>
</dbReference>
<reference evidence="15" key="1">
    <citation type="journal article" date="2020" name="Nature">
        <title>Giant virus diversity and host interactions through global metagenomics.</title>
        <authorList>
            <person name="Schulz F."/>
            <person name="Roux S."/>
            <person name="Paez-Espino D."/>
            <person name="Jungbluth S."/>
            <person name="Walsh D.A."/>
            <person name="Denef V.J."/>
            <person name="McMahon K.D."/>
            <person name="Konstantinidis K.T."/>
            <person name="Eloe-Fadrosh E.A."/>
            <person name="Kyrpides N.C."/>
            <person name="Woyke T."/>
        </authorList>
    </citation>
    <scope>NUCLEOTIDE SEQUENCE</scope>
    <source>
        <strain evidence="15">GVMAG-S-ERX555907-63</strain>
    </source>
</reference>
<dbReference type="InterPro" id="IPR031660">
    <property type="entry name" value="TOPRIM_C"/>
</dbReference>
<dbReference type="GO" id="GO:0005524">
    <property type="term" value="F:ATP binding"/>
    <property type="evidence" value="ECO:0007669"/>
    <property type="project" value="UniProtKB-KW"/>
</dbReference>
<proteinExistence type="inferred from homology"/>
<dbReference type="GO" id="GO:0046872">
    <property type="term" value="F:metal ion binding"/>
    <property type="evidence" value="ECO:0007669"/>
    <property type="project" value="UniProtKB-KW"/>
</dbReference>
<dbReference type="InterPro" id="IPR013758">
    <property type="entry name" value="Topo_IIA_A/C_ab"/>
</dbReference>
<dbReference type="SUPFAM" id="SSF55874">
    <property type="entry name" value="ATPase domain of HSP90 chaperone/DNA topoisomerase II/histidine kinase"/>
    <property type="match status" value="1"/>
</dbReference>
<dbReference type="InterPro" id="IPR003594">
    <property type="entry name" value="HATPase_dom"/>
</dbReference>
<dbReference type="InterPro" id="IPR002205">
    <property type="entry name" value="Topo_IIA_dom_A"/>
</dbReference>
<dbReference type="FunFam" id="3.90.199.10:FF:000002">
    <property type="entry name" value="DNA topoisomerase 2"/>
    <property type="match status" value="1"/>
</dbReference>
<evidence type="ECO:0000256" key="5">
    <source>
        <dbReference type="ARBA" id="ARBA00012895"/>
    </source>
</evidence>
<dbReference type="GO" id="GO:0000712">
    <property type="term" value="P:resolution of meiotic recombination intermediates"/>
    <property type="evidence" value="ECO:0007669"/>
    <property type="project" value="TreeGrafter"/>
</dbReference>
<comment type="similarity">
    <text evidence="4">Belongs to the type II topoisomerase family.</text>
</comment>
<dbReference type="EC" id="5.6.2.2" evidence="5"/>
<evidence type="ECO:0000256" key="2">
    <source>
        <dbReference type="ARBA" id="ARBA00001913"/>
    </source>
</evidence>
<dbReference type="SMART" id="SM00434">
    <property type="entry name" value="TOP4c"/>
    <property type="match status" value="1"/>
</dbReference>
<dbReference type="Gene3D" id="3.30.1490.30">
    <property type="match status" value="1"/>
</dbReference>
<evidence type="ECO:0000256" key="7">
    <source>
        <dbReference type="ARBA" id="ARBA00022741"/>
    </source>
</evidence>
<dbReference type="GO" id="GO:0003677">
    <property type="term" value="F:DNA binding"/>
    <property type="evidence" value="ECO:0007669"/>
    <property type="project" value="UniProtKB-KW"/>
</dbReference>
<evidence type="ECO:0000256" key="12">
    <source>
        <dbReference type="ARBA" id="ARBA00023235"/>
    </source>
</evidence>
<dbReference type="Pfam" id="PF00521">
    <property type="entry name" value="DNA_topoisoIV"/>
    <property type="match status" value="1"/>
</dbReference>
<dbReference type="Pfam" id="PF01751">
    <property type="entry name" value="Toprim"/>
    <property type="match status" value="1"/>
</dbReference>
<comment type="catalytic activity">
    <reaction evidence="1">
        <text>ATP-dependent breakage, passage and rejoining of double-stranded DNA.</text>
        <dbReference type="EC" id="5.6.2.2"/>
    </reaction>
</comment>
<dbReference type="Pfam" id="PF00204">
    <property type="entry name" value="DNA_gyraseB"/>
    <property type="match status" value="1"/>
</dbReference>
<evidence type="ECO:0000256" key="3">
    <source>
        <dbReference type="ARBA" id="ARBA00001946"/>
    </source>
</evidence>
<evidence type="ECO:0000256" key="1">
    <source>
        <dbReference type="ARBA" id="ARBA00000185"/>
    </source>
</evidence>
<dbReference type="InterPro" id="IPR013760">
    <property type="entry name" value="Topo_IIA-like_dom_sf"/>
</dbReference>
<dbReference type="FunFam" id="3.30.230.10:FF:000008">
    <property type="entry name" value="DNA topoisomerase 2"/>
    <property type="match status" value="1"/>
</dbReference>
<dbReference type="FunFam" id="3.40.50.670:FF:000001">
    <property type="entry name" value="DNA topoisomerase 2"/>
    <property type="match status" value="1"/>
</dbReference>
<dbReference type="PANTHER" id="PTHR10169">
    <property type="entry name" value="DNA TOPOISOMERASE/GYRASE"/>
    <property type="match status" value="1"/>
</dbReference>
<evidence type="ECO:0000256" key="6">
    <source>
        <dbReference type="ARBA" id="ARBA00022723"/>
    </source>
</evidence>
<evidence type="ECO:0000256" key="8">
    <source>
        <dbReference type="ARBA" id="ARBA00022840"/>
    </source>
</evidence>
<dbReference type="Pfam" id="PF16898">
    <property type="entry name" value="TOPRIM_C"/>
    <property type="match status" value="1"/>
</dbReference>
<keyword evidence="8" id="KW-0067">ATP-binding</keyword>
<dbReference type="GO" id="GO:0005634">
    <property type="term" value="C:nucleus"/>
    <property type="evidence" value="ECO:0007669"/>
    <property type="project" value="TreeGrafter"/>
</dbReference>
<dbReference type="InterPro" id="IPR013506">
    <property type="entry name" value="Topo_IIA_bsu_dom2"/>
</dbReference>
<dbReference type="InterPro" id="IPR001241">
    <property type="entry name" value="Topo_IIA"/>
</dbReference>
<comment type="cofactor">
    <cofactor evidence="3">
        <name>Mg(2+)</name>
        <dbReference type="ChEBI" id="CHEBI:18420"/>
    </cofactor>
</comment>
<dbReference type="PROSITE" id="PS00177">
    <property type="entry name" value="TOPOISOMERASE_II"/>
    <property type="match status" value="1"/>
</dbReference>
<dbReference type="Gene3D" id="3.30.230.10">
    <property type="match status" value="1"/>
</dbReference>
<feature type="domain" description="Topo IIA-type catalytic" evidence="14">
    <location>
        <begin position="679"/>
        <end position="1126"/>
    </location>
</feature>
<dbReference type="CDD" id="cd03481">
    <property type="entry name" value="TopoIIA_Trans_ScTopoIIA"/>
    <property type="match status" value="1"/>
</dbReference>
<dbReference type="InterPro" id="IPR001154">
    <property type="entry name" value="TopoII_euk"/>
</dbReference>
<accession>A0A6C0L2N4</accession>
<comment type="cofactor">
    <cofactor evidence="2">
        <name>Ca(2+)</name>
        <dbReference type="ChEBI" id="CHEBI:29108"/>
    </cofactor>
</comment>
<keyword evidence="11" id="KW-0238">DNA-binding</keyword>
<dbReference type="Gene3D" id="3.40.50.670">
    <property type="match status" value="1"/>
</dbReference>
<dbReference type="InterPro" id="IPR006171">
    <property type="entry name" value="TOPRIM_dom"/>
</dbReference>
<dbReference type="Gene3D" id="3.90.199.10">
    <property type="entry name" value="Topoisomerase II, domain 5"/>
    <property type="match status" value="1"/>
</dbReference>
<dbReference type="InterPro" id="IPR020568">
    <property type="entry name" value="Ribosomal_Su5_D2-typ_SF"/>
</dbReference>
<dbReference type="InterPro" id="IPR014721">
    <property type="entry name" value="Ribsml_uS5_D2-typ_fold_subgr"/>
</dbReference>
<dbReference type="InterPro" id="IPR036890">
    <property type="entry name" value="HATPase_C_sf"/>
</dbReference>
<dbReference type="GO" id="GO:0006265">
    <property type="term" value="P:DNA topological change"/>
    <property type="evidence" value="ECO:0007669"/>
    <property type="project" value="InterPro"/>
</dbReference>
<dbReference type="GO" id="GO:0000819">
    <property type="term" value="P:sister chromatid segregation"/>
    <property type="evidence" value="ECO:0007669"/>
    <property type="project" value="TreeGrafter"/>
</dbReference>
<dbReference type="PROSITE" id="PS50880">
    <property type="entry name" value="TOPRIM"/>
    <property type="match status" value="1"/>
</dbReference>
<dbReference type="Gene3D" id="1.10.268.10">
    <property type="entry name" value="Topoisomerase, domain 3"/>
    <property type="match status" value="1"/>
</dbReference>
<dbReference type="InterPro" id="IPR013759">
    <property type="entry name" value="Topo_IIA_B_C"/>
</dbReference>
<dbReference type="SUPFAM" id="SSF54211">
    <property type="entry name" value="Ribosomal protein S5 domain 2-like"/>
    <property type="match status" value="1"/>
</dbReference>
<evidence type="ECO:0000256" key="11">
    <source>
        <dbReference type="ARBA" id="ARBA00023125"/>
    </source>
</evidence>
<protein>
    <recommendedName>
        <fullName evidence="5">DNA topoisomerase (ATP-hydrolyzing)</fullName>
        <ecNumber evidence="5">5.6.2.2</ecNumber>
    </recommendedName>
</protein>
<evidence type="ECO:0000256" key="9">
    <source>
        <dbReference type="ARBA" id="ARBA00022842"/>
    </source>
</evidence>
<name>A0A6C0L2N4_9ZZZZ</name>
<dbReference type="Gene3D" id="3.30.1360.40">
    <property type="match status" value="1"/>
</dbReference>
<dbReference type="PANTHER" id="PTHR10169:SF38">
    <property type="entry name" value="DNA TOPOISOMERASE 2"/>
    <property type="match status" value="1"/>
</dbReference>
<dbReference type="Pfam" id="PF02518">
    <property type="entry name" value="HATPase_c"/>
    <property type="match status" value="1"/>
</dbReference>
<dbReference type="AlphaFoldDB" id="A0A6C0L2N4"/>
<dbReference type="SMART" id="SM00433">
    <property type="entry name" value="TOP2c"/>
    <property type="match status" value="1"/>
</dbReference>